<feature type="repeat" description="WD" evidence="3">
    <location>
        <begin position="328"/>
        <end position="369"/>
    </location>
</feature>
<keyword evidence="6" id="KW-1185">Reference proteome</keyword>
<dbReference type="AlphaFoldDB" id="A0A1Y2H4D7"/>
<proteinExistence type="predicted"/>
<feature type="compositionally biased region" description="Polar residues" evidence="4">
    <location>
        <begin position="690"/>
        <end position="710"/>
    </location>
</feature>
<protein>
    <submittedName>
        <fullName evidence="5">Uncharacterized protein</fullName>
    </submittedName>
</protein>
<dbReference type="OrthoDB" id="2434075at2759"/>
<dbReference type="PROSITE" id="PS50294">
    <property type="entry name" value="WD_REPEATS_REGION"/>
    <property type="match status" value="2"/>
</dbReference>
<dbReference type="InterPro" id="IPR036322">
    <property type="entry name" value="WD40_repeat_dom_sf"/>
</dbReference>
<dbReference type="PROSITE" id="PS00678">
    <property type="entry name" value="WD_REPEATS_1"/>
    <property type="match status" value="2"/>
</dbReference>
<keyword evidence="2" id="KW-0677">Repeat</keyword>
<dbReference type="InterPro" id="IPR001680">
    <property type="entry name" value="WD40_rpt"/>
</dbReference>
<feature type="compositionally biased region" description="Basic and acidic residues" evidence="4">
    <location>
        <begin position="1020"/>
        <end position="1040"/>
    </location>
</feature>
<evidence type="ECO:0000256" key="3">
    <source>
        <dbReference type="PROSITE-ProRule" id="PRU00221"/>
    </source>
</evidence>
<dbReference type="PANTHER" id="PTHR44019:SF8">
    <property type="entry name" value="POC1 CENTRIOLAR PROTEIN HOMOLOG"/>
    <property type="match status" value="1"/>
</dbReference>
<dbReference type="Gene3D" id="2.130.10.10">
    <property type="entry name" value="YVTN repeat-like/Quinoprotein amine dehydrogenase"/>
    <property type="match status" value="4"/>
</dbReference>
<feature type="compositionally biased region" description="Low complexity" evidence="4">
    <location>
        <begin position="1049"/>
        <end position="1060"/>
    </location>
</feature>
<keyword evidence="1 3" id="KW-0853">WD repeat</keyword>
<dbReference type="Pfam" id="PF00400">
    <property type="entry name" value="WD40"/>
    <property type="match status" value="3"/>
</dbReference>
<dbReference type="SUPFAM" id="SSF50978">
    <property type="entry name" value="WD40 repeat-like"/>
    <property type="match status" value="1"/>
</dbReference>
<feature type="region of interest" description="Disordered" evidence="4">
    <location>
        <begin position="880"/>
        <end position="931"/>
    </location>
</feature>
<feature type="repeat" description="WD" evidence="3">
    <location>
        <begin position="456"/>
        <end position="497"/>
    </location>
</feature>
<feature type="region of interest" description="Disordered" evidence="4">
    <location>
        <begin position="949"/>
        <end position="1080"/>
    </location>
</feature>
<dbReference type="InterPro" id="IPR019775">
    <property type="entry name" value="WD40_repeat_CS"/>
</dbReference>
<feature type="repeat" description="WD" evidence="3">
    <location>
        <begin position="160"/>
        <end position="201"/>
    </location>
</feature>
<dbReference type="SMART" id="SM00320">
    <property type="entry name" value="WD40"/>
    <property type="match status" value="9"/>
</dbReference>
<evidence type="ECO:0000256" key="4">
    <source>
        <dbReference type="SAM" id="MobiDB-lite"/>
    </source>
</evidence>
<dbReference type="GeneID" id="33571492"/>
<dbReference type="EMBL" id="MCFF01000002">
    <property type="protein sequence ID" value="ORZ28573.1"/>
    <property type="molecule type" value="Genomic_DNA"/>
</dbReference>
<accession>A0A1Y2H4D7</accession>
<feature type="compositionally biased region" description="Polar residues" evidence="4">
    <location>
        <begin position="661"/>
        <end position="683"/>
    </location>
</feature>
<dbReference type="InterPro" id="IPR020472">
    <property type="entry name" value="WD40_PAC1"/>
</dbReference>
<dbReference type="PROSITE" id="PS50082">
    <property type="entry name" value="WD_REPEATS_2"/>
    <property type="match status" value="4"/>
</dbReference>
<dbReference type="PANTHER" id="PTHR44019">
    <property type="entry name" value="WD REPEAT-CONTAINING PROTEIN 55"/>
    <property type="match status" value="1"/>
</dbReference>
<feature type="compositionally biased region" description="Basic and acidic residues" evidence="4">
    <location>
        <begin position="987"/>
        <end position="1012"/>
    </location>
</feature>
<dbReference type="RefSeq" id="XP_021886258.1">
    <property type="nucleotide sequence ID" value="XM_022029649.1"/>
</dbReference>
<dbReference type="InterPro" id="IPR050505">
    <property type="entry name" value="WDR55/POC1"/>
</dbReference>
<sequence>MCGKPDLAWEQIASGGKDKTVQLWDAASGELIQELQDCESEVERIIYSPDSQEFIIYDDNSHLLSVWDAWSEQRVWLLEHKKPVRGVQYSPCGKFATSLTTFRAYQWNMQTREVIHTIIGNSGFGYEIRYSPNGEQIAICCYGRRVQLWDTQSGQLINPLHGHTNFVFRIAYSPNGHQIASFSRDGTIRLWDTQSQQSSHGSYGYTEPVFRAKFLGDGQHIASFSLDYTVRVLDSRTGKCIHTLQQSTWDIRYSSDGQLAYRGKGNDPYIYLLDTQSGKVAHAVKPPNSGDSISGFVISSIDHQIACCYSNGDVSMWNTQTGQLIRTLQGNGSRMKQMLFSPNGRQIALYDEDKRIRVWATHSGDPLYELEDLDLTALFGEKYCVYSHDSQKIAFIQDKKVQLRTADTGEIYFEIDFKEAQRVIAFSPSSRQMVVGSDEGKISVVDTESGNVLHVLEGHTESIHDMSFSCDGQYIASASMDMAIRLWDAESAKCLIISKEEDGQCYARLRWSTEPTGLHASSARIQGVSGLSETNRKLLEQHGAVGNIIQCSIFQEAGQEKTMSSASTKFKIPESDGLDTNAMNSNPRTRPLIAKNISQLLSLKADTGLTELENWIESKVDEQAVKYQDDLIKVMTNLLNNSEAAQYLDVLVKMASSSDNQKEQQQQIKRRFIQSSSKEQQQGDQEESFESSSVPKSRIASKTSSGQQDHQPLLKRAPNQDMNMTAATMNSLMEPFILQLRRDIRNILIWLCAGAPGSKIDGKVYGDDEFSRRATKADITAIRHPKGAHYLADIIDPNTSTLILACLKSYYQDFGEQLYSLAIERSQQAKEAILSKLQELTGVPKFLLPFSIEKMLGQSEGLKNILPIISQSLQLTEQAPGVVREETEAEGGALHSKQLNKAGSSDDGRVDDSGNDNATEGNSDAQKPSEALNWVVDNVLNEFRKTFVETTQEQEGDQTEEVKTDKASEDGADADADTDAVADVDADVDKAENVDAKEGGPSRGRKPSEPRQRGSGGRSAQHDNKDKDNDKVEALGKERLQIPSVEWVPEFLSSPFSSSPKEGKKGKGHARCGWIQDRLG</sequence>
<evidence type="ECO:0000256" key="2">
    <source>
        <dbReference type="ARBA" id="ARBA00022737"/>
    </source>
</evidence>
<gene>
    <name evidence="5" type="ORF">BCR41DRAFT_418618</name>
</gene>
<organism evidence="5 6">
    <name type="scientific">Lobosporangium transversale</name>
    <dbReference type="NCBI Taxonomy" id="64571"/>
    <lineage>
        <taxon>Eukaryota</taxon>
        <taxon>Fungi</taxon>
        <taxon>Fungi incertae sedis</taxon>
        <taxon>Mucoromycota</taxon>
        <taxon>Mortierellomycotina</taxon>
        <taxon>Mortierellomycetes</taxon>
        <taxon>Mortierellales</taxon>
        <taxon>Mortierellaceae</taxon>
        <taxon>Lobosporangium</taxon>
    </lineage>
</organism>
<dbReference type="PRINTS" id="PR00320">
    <property type="entry name" value="GPROTEINBRPT"/>
</dbReference>
<dbReference type="InterPro" id="IPR011044">
    <property type="entry name" value="Quino_amine_DH_bsu"/>
</dbReference>
<feature type="compositionally biased region" description="Basic and acidic residues" evidence="4">
    <location>
        <begin position="960"/>
        <end position="969"/>
    </location>
</feature>
<evidence type="ECO:0000313" key="6">
    <source>
        <dbReference type="Proteomes" id="UP000193648"/>
    </source>
</evidence>
<evidence type="ECO:0000256" key="1">
    <source>
        <dbReference type="ARBA" id="ARBA00022574"/>
    </source>
</evidence>
<dbReference type="Proteomes" id="UP000193648">
    <property type="component" value="Unassembled WGS sequence"/>
</dbReference>
<feature type="compositionally biased region" description="Acidic residues" evidence="4">
    <location>
        <begin position="970"/>
        <end position="986"/>
    </location>
</feature>
<dbReference type="SUPFAM" id="SSF50969">
    <property type="entry name" value="YVTN repeat-like/Quinoprotein amine dehydrogenase"/>
    <property type="match status" value="2"/>
</dbReference>
<evidence type="ECO:0000313" key="5">
    <source>
        <dbReference type="EMBL" id="ORZ28573.1"/>
    </source>
</evidence>
<feature type="repeat" description="WD" evidence="3">
    <location>
        <begin position="12"/>
        <end position="34"/>
    </location>
</feature>
<dbReference type="CDD" id="cd00200">
    <property type="entry name" value="WD40"/>
    <property type="match status" value="2"/>
</dbReference>
<dbReference type="InterPro" id="IPR015943">
    <property type="entry name" value="WD40/YVTN_repeat-like_dom_sf"/>
</dbReference>
<feature type="compositionally biased region" description="Polar residues" evidence="4">
    <location>
        <begin position="917"/>
        <end position="926"/>
    </location>
</feature>
<dbReference type="STRING" id="64571.A0A1Y2H4D7"/>
<name>A0A1Y2H4D7_9FUNG</name>
<reference evidence="5 6" key="1">
    <citation type="submission" date="2016-07" db="EMBL/GenBank/DDBJ databases">
        <title>Pervasive Adenine N6-methylation of Active Genes in Fungi.</title>
        <authorList>
            <consortium name="DOE Joint Genome Institute"/>
            <person name="Mondo S.J."/>
            <person name="Dannebaum R.O."/>
            <person name="Kuo R.C."/>
            <person name="Labutti K."/>
            <person name="Haridas S."/>
            <person name="Kuo A."/>
            <person name="Salamov A."/>
            <person name="Ahrendt S.R."/>
            <person name="Lipzen A."/>
            <person name="Sullivan W."/>
            <person name="Andreopoulos W.B."/>
            <person name="Clum A."/>
            <person name="Lindquist E."/>
            <person name="Daum C."/>
            <person name="Ramamoorthy G.K."/>
            <person name="Gryganskyi A."/>
            <person name="Culley D."/>
            <person name="Magnuson J.K."/>
            <person name="James T.Y."/>
            <person name="O'Malley M.A."/>
            <person name="Stajich J.E."/>
            <person name="Spatafora J.W."/>
            <person name="Visel A."/>
            <person name="Grigoriev I.V."/>
        </authorList>
    </citation>
    <scope>NUCLEOTIDE SEQUENCE [LARGE SCALE GENOMIC DNA]</scope>
    <source>
        <strain evidence="5 6">NRRL 3116</strain>
    </source>
</reference>
<feature type="region of interest" description="Disordered" evidence="4">
    <location>
        <begin position="661"/>
        <end position="720"/>
    </location>
</feature>
<comment type="caution">
    <text evidence="5">The sequence shown here is derived from an EMBL/GenBank/DDBJ whole genome shotgun (WGS) entry which is preliminary data.</text>
</comment>
<dbReference type="InParanoid" id="A0A1Y2H4D7"/>